<evidence type="ECO:0000313" key="2">
    <source>
        <dbReference type="EMBL" id="ADM99964.1"/>
    </source>
</evidence>
<dbReference type="EMBL" id="CP002038">
    <property type="protein sequence ID" value="ADM99964.1"/>
    <property type="molecule type" value="Genomic_DNA"/>
</dbReference>
<dbReference type="KEGG" id="ddd:Dda3937_03063"/>
<accession>E0SFB2</accession>
<reference evidence="2 3" key="1">
    <citation type="journal article" date="2011" name="J. Bacteriol.">
        <title>Genome sequence of the plant-pathogenic bacterium Dickeya dadantii 3937.</title>
        <authorList>
            <person name="Glasner J.D."/>
            <person name="Yang C.H."/>
            <person name="Reverchon S."/>
            <person name="Hugouvieux-Cotte-Pattat N."/>
            <person name="Condemine G."/>
            <person name="Bohin J.P."/>
            <person name="Van Gijsegem F."/>
            <person name="Yang S."/>
            <person name="Franza T."/>
            <person name="Expert D."/>
            <person name="Plunkett G. III"/>
            <person name="San Francisco M.J."/>
            <person name="Charkowski A.O."/>
            <person name="Py B."/>
            <person name="Bell K."/>
            <person name="Rauscher L."/>
            <person name="Rodriguez-Palenzuela P."/>
            <person name="Toussaint A."/>
            <person name="Holeva M.C."/>
            <person name="He S.Y."/>
            <person name="Douet V."/>
            <person name="Boccara M."/>
            <person name="Blanco C."/>
            <person name="Toth I."/>
            <person name="Anderson B.D."/>
            <person name="Biehl B.S."/>
            <person name="Mau B."/>
            <person name="Flynn S.M."/>
            <person name="Barras F."/>
            <person name="Lindeberg M."/>
            <person name="Birch P.R."/>
            <person name="Tsuyumu S."/>
            <person name="Shi X."/>
            <person name="Hibbing M."/>
            <person name="Yap M.N."/>
            <person name="Carpentier M."/>
            <person name="Dassa E."/>
            <person name="Umehara M."/>
            <person name="Kim J.F."/>
            <person name="Rusch M."/>
            <person name="Soni P."/>
            <person name="Mayhew G.F."/>
            <person name="Fouts D.E."/>
            <person name="Gill S.R."/>
            <person name="Blattner F.R."/>
            <person name="Keen N.T."/>
            <person name="Perna N.T."/>
        </authorList>
    </citation>
    <scope>NUCLEOTIDE SEQUENCE [LARGE SCALE GENOMIC DNA]</scope>
    <source>
        <strain evidence="2 3">3937</strain>
    </source>
</reference>
<protein>
    <recommendedName>
        <fullName evidence="4">Phage tail protein</fullName>
    </recommendedName>
</protein>
<dbReference type="Proteomes" id="UP000006859">
    <property type="component" value="Chromosome"/>
</dbReference>
<evidence type="ECO:0000313" key="3">
    <source>
        <dbReference type="Proteomes" id="UP000006859"/>
    </source>
</evidence>
<evidence type="ECO:0008006" key="4">
    <source>
        <dbReference type="Google" id="ProtNLM"/>
    </source>
</evidence>
<dbReference type="PANTHER" id="PTHR38009">
    <property type="entry name" value="CONSERVED HYPOTHETICAL PHAGE TAIL PROTEIN"/>
    <property type="match status" value="1"/>
</dbReference>
<dbReference type="HOGENOM" id="CLU_101335_0_1_6"/>
<sequence>MISRSRGGRPPRESGRHAIQRHNPVMPMQKKSPGGDWPLPAFYFSVEIDNSGDDQAFQEVAGIESRMETEAFTEGGNNSVYYLPTTVKQGPLMLRRGLSPADSPLVRWCKSCFEGQLNRPIVTKEVSVSLLDERGDPLRIWLFYNAYPISWKIDRFHAARNDVAIEEIVLCFSRSKRKQ</sequence>
<name>E0SFB2_DICD3</name>
<dbReference type="PANTHER" id="PTHR38009:SF1">
    <property type="entry name" value="CONSERVED HYPOTHETICAL PHAGE TAIL PROTEIN"/>
    <property type="match status" value="1"/>
</dbReference>
<keyword evidence="3" id="KW-1185">Reference proteome</keyword>
<dbReference type="AlphaFoldDB" id="E0SFB2"/>
<gene>
    <name evidence="2" type="ordered locus">Dda3937_03063</name>
</gene>
<dbReference type="STRING" id="198628.Dda3937_03063"/>
<feature type="region of interest" description="Disordered" evidence="1">
    <location>
        <begin position="1"/>
        <end position="32"/>
    </location>
</feature>
<organism evidence="2 3">
    <name type="scientific">Dickeya dadantii (strain 3937)</name>
    <name type="common">Erwinia chrysanthemi (strain 3937)</name>
    <dbReference type="NCBI Taxonomy" id="198628"/>
    <lineage>
        <taxon>Bacteria</taxon>
        <taxon>Pseudomonadati</taxon>
        <taxon>Pseudomonadota</taxon>
        <taxon>Gammaproteobacteria</taxon>
        <taxon>Enterobacterales</taxon>
        <taxon>Pectobacteriaceae</taxon>
        <taxon>Dickeya</taxon>
    </lineage>
</organism>
<dbReference type="InterPro" id="IPR010667">
    <property type="entry name" value="Phage_T4_Gp19"/>
</dbReference>
<dbReference type="GO" id="GO:0005198">
    <property type="term" value="F:structural molecule activity"/>
    <property type="evidence" value="ECO:0007669"/>
    <property type="project" value="InterPro"/>
</dbReference>
<dbReference type="InterPro" id="IPR011747">
    <property type="entry name" value="CHP02241"/>
</dbReference>
<dbReference type="Pfam" id="PF06841">
    <property type="entry name" value="Phage_T4_gp19"/>
    <property type="match status" value="1"/>
</dbReference>
<dbReference type="NCBIfam" id="TIGR02241">
    <property type="entry name" value="conserved hypothetical phage tail region protein"/>
    <property type="match status" value="1"/>
</dbReference>
<evidence type="ECO:0000256" key="1">
    <source>
        <dbReference type="SAM" id="MobiDB-lite"/>
    </source>
</evidence>
<dbReference type="eggNOG" id="ENOG5032T2H">
    <property type="taxonomic scope" value="Bacteria"/>
</dbReference>
<proteinExistence type="predicted"/>